<dbReference type="EMBL" id="CAJGYO010000018">
    <property type="protein sequence ID" value="CAD6337109.1"/>
    <property type="molecule type" value="Genomic_DNA"/>
</dbReference>
<keyword evidence="7" id="KW-0333">Golgi apparatus</keyword>
<keyword evidence="8" id="KW-0472">Membrane</keyword>
<dbReference type="Proteomes" id="UP000604825">
    <property type="component" value="Unassembled WGS sequence"/>
</dbReference>
<comment type="similarity">
    <text evidence="2">Belongs to the PC-esterase family. TBL subfamily.</text>
</comment>
<dbReference type="InterPro" id="IPR029962">
    <property type="entry name" value="TBL"/>
</dbReference>
<organism evidence="12 13">
    <name type="scientific">Miscanthus lutarioriparius</name>
    <dbReference type="NCBI Taxonomy" id="422564"/>
    <lineage>
        <taxon>Eukaryota</taxon>
        <taxon>Viridiplantae</taxon>
        <taxon>Streptophyta</taxon>
        <taxon>Embryophyta</taxon>
        <taxon>Tracheophyta</taxon>
        <taxon>Spermatophyta</taxon>
        <taxon>Magnoliopsida</taxon>
        <taxon>Liliopsida</taxon>
        <taxon>Poales</taxon>
        <taxon>Poaceae</taxon>
        <taxon>PACMAD clade</taxon>
        <taxon>Panicoideae</taxon>
        <taxon>Andropogonodae</taxon>
        <taxon>Andropogoneae</taxon>
        <taxon>Saccharinae</taxon>
        <taxon>Miscanthus</taxon>
    </lineage>
</organism>
<evidence type="ECO:0008006" key="14">
    <source>
        <dbReference type="Google" id="ProtNLM"/>
    </source>
</evidence>
<evidence type="ECO:0000256" key="3">
    <source>
        <dbReference type="ARBA" id="ARBA00022679"/>
    </source>
</evidence>
<dbReference type="Pfam" id="PF13839">
    <property type="entry name" value="PC-Esterase"/>
    <property type="match status" value="1"/>
</dbReference>
<name>A0A811S6C9_9POAL</name>
<dbReference type="Pfam" id="PF14416">
    <property type="entry name" value="PMR5N"/>
    <property type="match status" value="1"/>
</dbReference>
<evidence type="ECO:0000256" key="5">
    <source>
        <dbReference type="ARBA" id="ARBA00022968"/>
    </source>
</evidence>
<comment type="caution">
    <text evidence="12">The sequence shown here is derived from an EMBL/GenBank/DDBJ whole genome shotgun (WGS) entry which is preliminary data.</text>
</comment>
<evidence type="ECO:0000259" key="11">
    <source>
        <dbReference type="Pfam" id="PF14416"/>
    </source>
</evidence>
<keyword evidence="3" id="KW-0808">Transferase</keyword>
<keyword evidence="4" id="KW-0812">Transmembrane</keyword>
<proteinExistence type="inferred from homology"/>
<protein>
    <recommendedName>
        <fullName evidence="14">Trichome birefringence-like N-terminal domain-containing protein</fullName>
    </recommendedName>
</protein>
<keyword evidence="6" id="KW-1133">Transmembrane helix</keyword>
<evidence type="ECO:0000256" key="4">
    <source>
        <dbReference type="ARBA" id="ARBA00022692"/>
    </source>
</evidence>
<dbReference type="PANTHER" id="PTHR32285:SF144">
    <property type="entry name" value="OS07G0255900 PROTEIN"/>
    <property type="match status" value="1"/>
</dbReference>
<dbReference type="PANTHER" id="PTHR32285">
    <property type="entry name" value="PROTEIN TRICHOME BIREFRINGENCE-LIKE 9-RELATED"/>
    <property type="match status" value="1"/>
</dbReference>
<evidence type="ECO:0000313" key="13">
    <source>
        <dbReference type="Proteomes" id="UP000604825"/>
    </source>
</evidence>
<evidence type="ECO:0000256" key="6">
    <source>
        <dbReference type="ARBA" id="ARBA00022989"/>
    </source>
</evidence>
<evidence type="ECO:0000256" key="1">
    <source>
        <dbReference type="ARBA" id="ARBA00004323"/>
    </source>
</evidence>
<evidence type="ECO:0000256" key="7">
    <source>
        <dbReference type="ARBA" id="ARBA00023034"/>
    </source>
</evidence>
<evidence type="ECO:0000256" key="9">
    <source>
        <dbReference type="SAM" id="MobiDB-lite"/>
    </source>
</evidence>
<comment type="subcellular location">
    <subcellularLocation>
        <location evidence="1">Golgi apparatus membrane</location>
        <topology evidence="1">Single-pass type II membrane protein</topology>
    </subcellularLocation>
</comment>
<feature type="region of interest" description="Disordered" evidence="9">
    <location>
        <begin position="1"/>
        <end position="22"/>
    </location>
</feature>
<feature type="domain" description="Trichome birefringence-like N-terminal" evidence="11">
    <location>
        <begin position="85"/>
        <end position="135"/>
    </location>
</feature>
<reference evidence="12" key="1">
    <citation type="submission" date="2020-10" db="EMBL/GenBank/DDBJ databases">
        <authorList>
            <person name="Han B."/>
            <person name="Lu T."/>
            <person name="Zhao Q."/>
            <person name="Huang X."/>
            <person name="Zhao Y."/>
        </authorList>
    </citation>
    <scope>NUCLEOTIDE SEQUENCE</scope>
</reference>
<evidence type="ECO:0000259" key="10">
    <source>
        <dbReference type="Pfam" id="PF13839"/>
    </source>
</evidence>
<dbReference type="GO" id="GO:0000139">
    <property type="term" value="C:Golgi membrane"/>
    <property type="evidence" value="ECO:0007669"/>
    <property type="project" value="UniProtKB-SubCell"/>
</dbReference>
<evidence type="ECO:0000313" key="12">
    <source>
        <dbReference type="EMBL" id="CAD6337109.1"/>
    </source>
</evidence>
<feature type="domain" description="Trichome birefringence-like C-terminal" evidence="10">
    <location>
        <begin position="142"/>
        <end position="436"/>
    </location>
</feature>
<dbReference type="GO" id="GO:1990538">
    <property type="term" value="F:xylan O-acetyltransferase activity"/>
    <property type="evidence" value="ECO:0007669"/>
    <property type="project" value="UniProtKB-ARBA"/>
</dbReference>
<evidence type="ECO:0000256" key="8">
    <source>
        <dbReference type="ARBA" id="ARBA00023136"/>
    </source>
</evidence>
<dbReference type="AlphaFoldDB" id="A0A811S6C9"/>
<dbReference type="OrthoDB" id="630188at2759"/>
<evidence type="ECO:0000256" key="2">
    <source>
        <dbReference type="ARBA" id="ARBA00007727"/>
    </source>
</evidence>
<accession>A0A811S6C9</accession>
<dbReference type="InterPro" id="IPR026057">
    <property type="entry name" value="TBL_C"/>
</dbReference>
<sequence length="442" mass="49008">MGAYQYRPLDPHSHKPSSSSSKNPVCFLSKPVCAWLACGFLSLALLHLLCCSPAGNQRAAFVSPLLNYINNTYSFVSSVPEGAKKSCNYSEGQWVRAPGHARRYNATQCDVKESHDCIRNGRPDTGYLEWRWQPAGPPSCALPEFDAGAFLSATRGKHVAFIGDSMARNQAQSLVCLLSAAFPSRLLHRDEGYHQKHNFWRYAFPAHDVRVSFYWNPFLVRATGKAEDESVPYNHVHLDQPGDRWGADADTIDVAVLAAGHWLLNGAIYYNGSEVIGAHNAPAEMNYTGIGYAWPLKMVYRTAVERLSSAGGGRPRTLVLATFSPAHFDGSPTDSPTACTKMEPYKEGEKEVDWVCKEVRDIVYGEAEAARARSGAATRIEVLDVTKLATMRPDGHPGVYMNRDPFKHGVPDKIYSDCLHFCLPGPVDTFNEILLQILRNRR</sequence>
<keyword evidence="5" id="KW-0735">Signal-anchor</keyword>
<keyword evidence="13" id="KW-1185">Reference proteome</keyword>
<dbReference type="InterPro" id="IPR025846">
    <property type="entry name" value="TBL_N"/>
</dbReference>
<gene>
    <name evidence="12" type="ORF">NCGR_LOCUS61207</name>
</gene>